<evidence type="ECO:0000313" key="2">
    <source>
        <dbReference type="EMBL" id="RGD59528.1"/>
    </source>
</evidence>
<name>A0A372ZUE6_9ACTN</name>
<feature type="region of interest" description="Disordered" evidence="1">
    <location>
        <begin position="1"/>
        <end position="25"/>
    </location>
</feature>
<sequence>MNPDGPRNILEVGSPTAAAHPPYDGVRATDPVRLIPYSWVRQTKPGGTVSAVLGTWQEGAGRVELTVLPDGTAEGRVTGRAAVPRPSRPPFLPGWSGADGTGRPTDTSPTLLNDPTPAFLAQLAFPEAWFWVTTGEDLESVYCLSVPGASAQIQDDTYGWTVHQGGRPALWDEIEQLLAAWQEAGRPDLTAVRLRVTADTQTAWVPGHPALRWEKRLV</sequence>
<dbReference type="AlphaFoldDB" id="A0A372ZUE6"/>
<gene>
    <name evidence="2" type="ORF">DR950_18565</name>
</gene>
<protein>
    <submittedName>
        <fullName evidence="2">Uncharacterized protein</fullName>
    </submittedName>
</protein>
<dbReference type="RefSeq" id="WP_117487715.1">
    <property type="nucleotide sequence ID" value="NZ_QVIG01000001.1"/>
</dbReference>
<organism evidence="2 3">
    <name type="scientific">Kitasatospora xanthocidica</name>
    <dbReference type="NCBI Taxonomy" id="83382"/>
    <lineage>
        <taxon>Bacteria</taxon>
        <taxon>Bacillati</taxon>
        <taxon>Actinomycetota</taxon>
        <taxon>Actinomycetes</taxon>
        <taxon>Kitasatosporales</taxon>
        <taxon>Streptomycetaceae</taxon>
        <taxon>Kitasatospora</taxon>
    </lineage>
</organism>
<proteinExistence type="predicted"/>
<keyword evidence="3" id="KW-1185">Reference proteome</keyword>
<dbReference type="EMBL" id="QVIG01000001">
    <property type="protein sequence ID" value="RGD59528.1"/>
    <property type="molecule type" value="Genomic_DNA"/>
</dbReference>
<dbReference type="Proteomes" id="UP000263377">
    <property type="component" value="Unassembled WGS sequence"/>
</dbReference>
<evidence type="ECO:0000313" key="3">
    <source>
        <dbReference type="Proteomes" id="UP000263377"/>
    </source>
</evidence>
<comment type="caution">
    <text evidence="2">The sequence shown here is derived from an EMBL/GenBank/DDBJ whole genome shotgun (WGS) entry which is preliminary data.</text>
</comment>
<reference evidence="2 3" key="1">
    <citation type="submission" date="2018-08" db="EMBL/GenBank/DDBJ databases">
        <title>Diversity &amp; Physiological Properties of Lignin-Decomposing Actinobacteria from Soil.</title>
        <authorList>
            <person name="Roh S.G."/>
            <person name="Kim S.B."/>
        </authorList>
    </citation>
    <scope>NUCLEOTIDE SEQUENCE [LARGE SCALE GENOMIC DNA]</scope>
    <source>
        <strain evidence="2 3">MMS17-GH009</strain>
    </source>
</reference>
<feature type="region of interest" description="Disordered" evidence="1">
    <location>
        <begin position="77"/>
        <end position="112"/>
    </location>
</feature>
<accession>A0A372ZUE6</accession>
<evidence type="ECO:0000256" key="1">
    <source>
        <dbReference type="SAM" id="MobiDB-lite"/>
    </source>
</evidence>